<protein>
    <recommendedName>
        <fullName evidence="7">Prefoldin subunit 1</fullName>
    </recommendedName>
</protein>
<dbReference type="EMBL" id="JAQQBS010001423">
    <property type="protein sequence ID" value="KAK0160680.1"/>
    <property type="molecule type" value="Genomic_DNA"/>
</dbReference>
<keyword evidence="4" id="KW-0175">Coiled coil</keyword>
<comment type="caution">
    <text evidence="5">The sequence shown here is derived from an EMBL/GenBank/DDBJ whole genome shotgun (WGS) entry which is preliminary data.</text>
</comment>
<dbReference type="Gene3D" id="1.10.287.370">
    <property type="match status" value="1"/>
</dbReference>
<evidence type="ECO:0000313" key="5">
    <source>
        <dbReference type="EMBL" id="KAK0160680.1"/>
    </source>
</evidence>
<dbReference type="GO" id="GO:0051082">
    <property type="term" value="F:unfolded protein binding"/>
    <property type="evidence" value="ECO:0007669"/>
    <property type="project" value="InterPro"/>
</dbReference>
<dbReference type="PANTHER" id="PTHR20903">
    <property type="entry name" value="PREFOLDIN SUBUNIT 1-RELATED"/>
    <property type="match status" value="1"/>
</dbReference>
<dbReference type="InterPro" id="IPR002777">
    <property type="entry name" value="PFD_beta-like"/>
</dbReference>
<dbReference type="SUPFAM" id="SSF46579">
    <property type="entry name" value="Prefoldin"/>
    <property type="match status" value="1"/>
</dbReference>
<dbReference type="CDD" id="cd23164">
    <property type="entry name" value="Prefoldin_1"/>
    <property type="match status" value="1"/>
</dbReference>
<keyword evidence="6" id="KW-1185">Reference proteome</keyword>
<dbReference type="AlphaFoldDB" id="A0AA39F0Z2"/>
<reference evidence="5" key="1">
    <citation type="journal article" date="2023" name="bioRxiv">
        <title>Scaffold-level genome assemblies of two parasitoid biocontrol wasps reveal the parthenogenesis mechanism and an associated novel virus.</title>
        <authorList>
            <person name="Inwood S."/>
            <person name="Skelly J."/>
            <person name="Guhlin J."/>
            <person name="Harrop T."/>
            <person name="Goldson S."/>
            <person name="Dearden P."/>
        </authorList>
    </citation>
    <scope>NUCLEOTIDE SEQUENCE</scope>
    <source>
        <strain evidence="5">Irish</strain>
        <tissue evidence="5">Whole body</tissue>
    </source>
</reference>
<proteinExistence type="inferred from homology"/>
<evidence type="ECO:0000313" key="6">
    <source>
        <dbReference type="Proteomes" id="UP001168990"/>
    </source>
</evidence>
<evidence type="ECO:0000256" key="3">
    <source>
        <dbReference type="ARBA" id="ARBA00023186"/>
    </source>
</evidence>
<dbReference type="InterPro" id="IPR009053">
    <property type="entry name" value="Prefoldin"/>
</dbReference>
<name>A0AA39F0Z2_9HYME</name>
<evidence type="ECO:0000256" key="1">
    <source>
        <dbReference type="ARBA" id="ARBA00008045"/>
    </source>
</evidence>
<evidence type="ECO:0000256" key="4">
    <source>
        <dbReference type="SAM" id="Coils"/>
    </source>
</evidence>
<dbReference type="GO" id="GO:0005737">
    <property type="term" value="C:cytoplasm"/>
    <property type="evidence" value="ECO:0007669"/>
    <property type="project" value="TreeGrafter"/>
</dbReference>
<dbReference type="Pfam" id="PF01920">
    <property type="entry name" value="Prefoldin_2"/>
    <property type="match status" value="1"/>
</dbReference>
<comment type="subunit">
    <text evidence="2">Heterohexamer of two PFD-alpha type and four PFD-beta type subunits.</text>
</comment>
<organism evidence="5 6">
    <name type="scientific">Microctonus aethiopoides</name>
    <dbReference type="NCBI Taxonomy" id="144406"/>
    <lineage>
        <taxon>Eukaryota</taxon>
        <taxon>Metazoa</taxon>
        <taxon>Ecdysozoa</taxon>
        <taxon>Arthropoda</taxon>
        <taxon>Hexapoda</taxon>
        <taxon>Insecta</taxon>
        <taxon>Pterygota</taxon>
        <taxon>Neoptera</taxon>
        <taxon>Endopterygota</taxon>
        <taxon>Hymenoptera</taxon>
        <taxon>Apocrita</taxon>
        <taxon>Ichneumonoidea</taxon>
        <taxon>Braconidae</taxon>
        <taxon>Euphorinae</taxon>
        <taxon>Microctonus</taxon>
    </lineage>
</organism>
<evidence type="ECO:0008006" key="7">
    <source>
        <dbReference type="Google" id="ProtNLM"/>
    </source>
</evidence>
<comment type="similarity">
    <text evidence="1">Belongs to the prefoldin subunit beta family.</text>
</comment>
<keyword evidence="3" id="KW-0143">Chaperone</keyword>
<accession>A0AA39F0Z2</accession>
<dbReference type="PANTHER" id="PTHR20903:SF0">
    <property type="entry name" value="PREFOLDIN SUBUNIT 1"/>
    <property type="match status" value="1"/>
</dbReference>
<feature type="coiled-coil region" evidence="4">
    <location>
        <begin position="77"/>
        <end position="125"/>
    </location>
</feature>
<dbReference type="GO" id="GO:0044183">
    <property type="term" value="F:protein folding chaperone"/>
    <property type="evidence" value="ECO:0007669"/>
    <property type="project" value="TreeGrafter"/>
</dbReference>
<gene>
    <name evidence="5" type="ORF">PV328_008065</name>
</gene>
<dbReference type="Proteomes" id="UP001168990">
    <property type="component" value="Unassembled WGS sequence"/>
</dbReference>
<sequence>MARVADEELKKAFSELQEKMIDTTQKLKLADIQIDSLKRSKQRAELTITEIAGLDNKTKTYESVGRMFLLDDIASIKNGLESRMKSADEKIASLENNKSYLERNLKESKNNIREMVQQKQSKELSG</sequence>
<evidence type="ECO:0000256" key="2">
    <source>
        <dbReference type="ARBA" id="ARBA00011695"/>
    </source>
</evidence>
<reference evidence="5" key="2">
    <citation type="submission" date="2023-03" db="EMBL/GenBank/DDBJ databases">
        <authorList>
            <person name="Inwood S.N."/>
            <person name="Skelly J.G."/>
            <person name="Guhlin J."/>
            <person name="Harrop T.W.R."/>
            <person name="Goldson S.G."/>
            <person name="Dearden P.K."/>
        </authorList>
    </citation>
    <scope>NUCLEOTIDE SEQUENCE</scope>
    <source>
        <strain evidence="5">Irish</strain>
        <tissue evidence="5">Whole body</tissue>
    </source>
</reference>
<dbReference type="GO" id="GO:0016272">
    <property type="term" value="C:prefoldin complex"/>
    <property type="evidence" value="ECO:0007669"/>
    <property type="project" value="InterPro"/>
</dbReference>